<reference evidence="2 3" key="1">
    <citation type="submission" date="2017-07" db="EMBL/GenBank/DDBJ databases">
        <title>First draft Genome Sequence of Nocardia cerradoensis isolated from human infection.</title>
        <authorList>
            <person name="Carrasco G."/>
        </authorList>
    </citation>
    <scope>NUCLEOTIDE SEQUENCE [LARGE SCALE GENOMIC DNA]</scope>
    <source>
        <strain evidence="2 3">CNM20130759</strain>
    </source>
</reference>
<organism evidence="2 3">
    <name type="scientific">Nocardia cerradoensis</name>
    <dbReference type="NCBI Taxonomy" id="85688"/>
    <lineage>
        <taxon>Bacteria</taxon>
        <taxon>Bacillati</taxon>
        <taxon>Actinomycetota</taxon>
        <taxon>Actinomycetes</taxon>
        <taxon>Mycobacteriales</taxon>
        <taxon>Nocardiaceae</taxon>
        <taxon>Nocardia</taxon>
    </lineage>
</organism>
<proteinExistence type="predicted"/>
<dbReference type="AlphaFoldDB" id="A0A231HCQ7"/>
<feature type="region of interest" description="Disordered" evidence="1">
    <location>
        <begin position="37"/>
        <end position="65"/>
    </location>
</feature>
<evidence type="ECO:0000313" key="2">
    <source>
        <dbReference type="EMBL" id="OXR46694.1"/>
    </source>
</evidence>
<accession>A0A231HCQ7</accession>
<name>A0A231HCQ7_9NOCA</name>
<comment type="caution">
    <text evidence="2">The sequence shown here is derived from an EMBL/GenBank/DDBJ whole genome shotgun (WGS) entry which is preliminary data.</text>
</comment>
<sequence length="65" mass="6936">MSERPYLGYLHDSDGVHLIGPDGLRDIDDAAAELTEDETPALDVPTIDVDPTSVTDIETGPAELT</sequence>
<evidence type="ECO:0000256" key="1">
    <source>
        <dbReference type="SAM" id="MobiDB-lite"/>
    </source>
</evidence>
<gene>
    <name evidence="2" type="ORF">B7C42_01669</name>
</gene>
<dbReference type="RefSeq" id="WP_094024823.1">
    <property type="nucleotide sequence ID" value="NZ_NGAF01000002.1"/>
</dbReference>
<dbReference type="EMBL" id="NGAF01000002">
    <property type="protein sequence ID" value="OXR46694.1"/>
    <property type="molecule type" value="Genomic_DNA"/>
</dbReference>
<dbReference type="Proteomes" id="UP000215506">
    <property type="component" value="Unassembled WGS sequence"/>
</dbReference>
<protein>
    <submittedName>
        <fullName evidence="2">Uncharacterized protein</fullName>
    </submittedName>
</protein>
<keyword evidence="3" id="KW-1185">Reference proteome</keyword>
<evidence type="ECO:0000313" key="3">
    <source>
        <dbReference type="Proteomes" id="UP000215506"/>
    </source>
</evidence>